<dbReference type="InterPro" id="IPR013784">
    <property type="entry name" value="Carb-bd-like_fold"/>
</dbReference>
<dbReference type="AlphaFoldDB" id="A0A0G0U478"/>
<organism evidence="1 2">
    <name type="scientific">Candidatus Daviesbacteria bacterium GW2011_GWA2_40_9</name>
    <dbReference type="NCBI Taxonomy" id="1618424"/>
    <lineage>
        <taxon>Bacteria</taxon>
        <taxon>Candidatus Daviesiibacteriota</taxon>
    </lineage>
</organism>
<comment type="caution">
    <text evidence="1">The sequence shown here is derived from an EMBL/GenBank/DDBJ whole genome shotgun (WGS) entry which is preliminary data.</text>
</comment>
<name>A0A0G0U478_9BACT</name>
<proteinExistence type="predicted"/>
<reference evidence="1 2" key="1">
    <citation type="journal article" date="2015" name="Nature">
        <title>rRNA introns, odd ribosomes, and small enigmatic genomes across a large radiation of phyla.</title>
        <authorList>
            <person name="Brown C.T."/>
            <person name="Hug L.A."/>
            <person name="Thomas B.C."/>
            <person name="Sharon I."/>
            <person name="Castelle C.J."/>
            <person name="Singh A."/>
            <person name="Wilkins M.J."/>
            <person name="Williams K.H."/>
            <person name="Banfield J.F."/>
        </authorList>
    </citation>
    <scope>NUCLEOTIDE SEQUENCE [LARGE SCALE GENOMIC DNA]</scope>
</reference>
<dbReference type="GO" id="GO:0030246">
    <property type="term" value="F:carbohydrate binding"/>
    <property type="evidence" value="ECO:0007669"/>
    <property type="project" value="InterPro"/>
</dbReference>
<sequence length="168" mass="18490">MKVPSALILLAVLLLGVVSAIYLFGNQKEKLSGITSFDECLKAGYPVMESYPRQCKTADGKEFVEDTQSNSGIYGQVILSPTCPVQKAGEECTKPYQGTVIIKNYDQSQEVTSFTTNSKGEFRVSLPPGRYYLLLGGDRSFPFLKPTSVEVKANQYTKIDLNVDTGIR</sequence>
<protein>
    <recommendedName>
        <fullName evidence="3">Carboxypeptidase regulatory-like domain-containing protein</fullName>
    </recommendedName>
</protein>
<gene>
    <name evidence="1" type="ORF">UU29_C0020G0008</name>
</gene>
<dbReference type="EMBL" id="LCAB01000020">
    <property type="protein sequence ID" value="KKR81966.1"/>
    <property type="molecule type" value="Genomic_DNA"/>
</dbReference>
<evidence type="ECO:0008006" key="3">
    <source>
        <dbReference type="Google" id="ProtNLM"/>
    </source>
</evidence>
<accession>A0A0G0U478</accession>
<dbReference type="SUPFAM" id="SSF49452">
    <property type="entry name" value="Starch-binding domain-like"/>
    <property type="match status" value="1"/>
</dbReference>
<evidence type="ECO:0000313" key="1">
    <source>
        <dbReference type="EMBL" id="KKR81966.1"/>
    </source>
</evidence>
<evidence type="ECO:0000313" key="2">
    <source>
        <dbReference type="Proteomes" id="UP000034601"/>
    </source>
</evidence>
<dbReference type="Proteomes" id="UP000034601">
    <property type="component" value="Unassembled WGS sequence"/>
</dbReference>